<accession>A0A6J5NBX3</accession>
<gene>
    <name evidence="2" type="ORF">UFOVP654_9</name>
</gene>
<name>A0A6J5NBX3_9CAUD</name>
<dbReference type="EMBL" id="LR796614">
    <property type="protein sequence ID" value="CAB4154508.1"/>
    <property type="molecule type" value="Genomic_DNA"/>
</dbReference>
<reference evidence="2" key="1">
    <citation type="submission" date="2020-04" db="EMBL/GenBank/DDBJ databases">
        <authorList>
            <person name="Chiriac C."/>
            <person name="Salcher M."/>
            <person name="Ghai R."/>
            <person name="Kavagutti S V."/>
        </authorList>
    </citation>
    <scope>NUCLEOTIDE SEQUENCE</scope>
</reference>
<evidence type="ECO:0000256" key="1">
    <source>
        <dbReference type="SAM" id="MobiDB-lite"/>
    </source>
</evidence>
<proteinExistence type="predicted"/>
<protein>
    <submittedName>
        <fullName evidence="2">Uncharacterized protein</fullName>
    </submittedName>
</protein>
<organism evidence="2">
    <name type="scientific">uncultured Caudovirales phage</name>
    <dbReference type="NCBI Taxonomy" id="2100421"/>
    <lineage>
        <taxon>Viruses</taxon>
        <taxon>Duplodnaviria</taxon>
        <taxon>Heunggongvirae</taxon>
        <taxon>Uroviricota</taxon>
        <taxon>Caudoviricetes</taxon>
        <taxon>Peduoviridae</taxon>
        <taxon>Maltschvirus</taxon>
        <taxon>Maltschvirus maltsch</taxon>
    </lineage>
</organism>
<sequence>MATRDPRDISTRDKSVRYVYKPSSALPDPTPEPGYTYRWVATAVHGNAEVMRTNVSRKLRDGYVPVKAEDHPELMIVGNEKSGNVEIGGLMLCKIPTEKAEAMADYFNGEAQNQMDSVDNSFLRQNDPRMPLFADRKSSVTRGGFGNGTK</sequence>
<feature type="region of interest" description="Disordered" evidence="1">
    <location>
        <begin position="121"/>
        <end position="150"/>
    </location>
</feature>
<evidence type="ECO:0000313" key="2">
    <source>
        <dbReference type="EMBL" id="CAB4154508.1"/>
    </source>
</evidence>